<dbReference type="InterPro" id="IPR018841">
    <property type="entry name" value="DUF2442"/>
</dbReference>
<evidence type="ECO:0008006" key="3">
    <source>
        <dbReference type="Google" id="ProtNLM"/>
    </source>
</evidence>
<dbReference type="KEGG" id="hna:Hneap_1496"/>
<dbReference type="HOGENOM" id="CLU_153045_4_1_6"/>
<keyword evidence="2" id="KW-1185">Reference proteome</keyword>
<evidence type="ECO:0000313" key="1">
    <source>
        <dbReference type="EMBL" id="ACX96327.1"/>
    </source>
</evidence>
<dbReference type="Pfam" id="PF10387">
    <property type="entry name" value="DUF2442"/>
    <property type="match status" value="1"/>
</dbReference>
<accession>D0L0V4</accession>
<dbReference type="SUPFAM" id="SSF143880">
    <property type="entry name" value="NE0471 N-terminal domain-like"/>
    <property type="match status" value="1"/>
</dbReference>
<dbReference type="InterPro" id="IPR036782">
    <property type="entry name" value="NE0471-like_N"/>
</dbReference>
<proteinExistence type="predicted"/>
<dbReference type="OrthoDB" id="9803723at2"/>
<dbReference type="STRING" id="555778.Hneap_1496"/>
<protein>
    <recommendedName>
        <fullName evidence="3">DUF2442 domain-containing protein</fullName>
    </recommendedName>
</protein>
<evidence type="ECO:0000313" key="2">
    <source>
        <dbReference type="Proteomes" id="UP000009102"/>
    </source>
</evidence>
<dbReference type="AlphaFoldDB" id="D0L0V4"/>
<organism evidence="1 2">
    <name type="scientific">Halothiobacillus neapolitanus (strain ATCC 23641 / DSM 15147 / CIP 104769 / NCIMB 8539 / c2)</name>
    <name type="common">Thiobacillus neapolitanus</name>
    <dbReference type="NCBI Taxonomy" id="555778"/>
    <lineage>
        <taxon>Bacteria</taxon>
        <taxon>Pseudomonadati</taxon>
        <taxon>Pseudomonadota</taxon>
        <taxon>Gammaproteobacteria</taxon>
        <taxon>Chromatiales</taxon>
        <taxon>Halothiobacillaceae</taxon>
        <taxon>Halothiobacillus</taxon>
    </lineage>
</organism>
<name>D0L0V4_HALNC</name>
<dbReference type="RefSeq" id="WP_012824361.1">
    <property type="nucleotide sequence ID" value="NC_013422.1"/>
</dbReference>
<sequence>MYWDVKQVEVKDVHKLFVIFEDGKAGMFNLSPYLDFGVFKELQNNAYFKQVSIEHGAVTWPHGQDIAPETLYAETINQ</sequence>
<dbReference type="Proteomes" id="UP000009102">
    <property type="component" value="Chromosome"/>
</dbReference>
<dbReference type="Gene3D" id="3.30.2020.10">
    <property type="entry name" value="NE0471-like N-terminal domain"/>
    <property type="match status" value="1"/>
</dbReference>
<gene>
    <name evidence="1" type="ordered locus">Hneap_1496</name>
</gene>
<reference evidence="1 2" key="1">
    <citation type="submission" date="2009-10" db="EMBL/GenBank/DDBJ databases">
        <title>Complete sequence of Halothiobacillus neapolitanus c2.</title>
        <authorList>
            <consortium name="US DOE Joint Genome Institute"/>
            <person name="Lucas S."/>
            <person name="Copeland A."/>
            <person name="Lapidus A."/>
            <person name="Glavina del Rio T."/>
            <person name="Tice H."/>
            <person name="Bruce D."/>
            <person name="Goodwin L."/>
            <person name="Pitluck S."/>
            <person name="Davenport K."/>
            <person name="Brettin T."/>
            <person name="Detter J.C."/>
            <person name="Han C."/>
            <person name="Tapia R."/>
            <person name="Larimer F."/>
            <person name="Land M."/>
            <person name="Hauser L."/>
            <person name="Kyrpides N."/>
            <person name="Mikhailova N."/>
            <person name="Kerfeld C."/>
            <person name="Cannon G."/>
            <person name="Heinhort S."/>
        </authorList>
    </citation>
    <scope>NUCLEOTIDE SEQUENCE [LARGE SCALE GENOMIC DNA]</scope>
    <source>
        <strain evidence="2">ATCC 23641 / c2</strain>
    </source>
</reference>
<dbReference type="EMBL" id="CP001801">
    <property type="protein sequence ID" value="ACX96327.1"/>
    <property type="molecule type" value="Genomic_DNA"/>
</dbReference>
<dbReference type="eggNOG" id="ENOG5030J9S">
    <property type="taxonomic scope" value="Bacteria"/>
</dbReference>